<reference evidence="1 2" key="1">
    <citation type="submission" date="2017-06" db="EMBL/GenBank/DDBJ databases">
        <title>Genome sequencing of cyanobaciteial culture collection at National Institute for Environmental Studies (NIES).</title>
        <authorList>
            <person name="Hirose Y."/>
            <person name="Shimura Y."/>
            <person name="Fujisawa T."/>
            <person name="Nakamura Y."/>
            <person name="Kawachi M."/>
        </authorList>
    </citation>
    <scope>NUCLEOTIDE SEQUENCE [LARGE SCALE GENOMIC DNA]</scope>
    <source>
        <strain evidence="1 2">NIES-2135</strain>
    </source>
</reference>
<protein>
    <recommendedName>
        <fullName evidence="3">DNA N-6-adenine-methyltransferase</fullName>
    </recommendedName>
</protein>
<dbReference type="Proteomes" id="UP000217895">
    <property type="component" value="Chromosome"/>
</dbReference>
<name>A0A1Z4JPI7_LEPBY</name>
<evidence type="ECO:0000313" key="2">
    <source>
        <dbReference type="Proteomes" id="UP000217895"/>
    </source>
</evidence>
<organism evidence="1 2">
    <name type="scientific">Leptolyngbya boryana NIES-2135</name>
    <dbReference type="NCBI Taxonomy" id="1973484"/>
    <lineage>
        <taxon>Bacteria</taxon>
        <taxon>Bacillati</taxon>
        <taxon>Cyanobacteriota</taxon>
        <taxon>Cyanophyceae</taxon>
        <taxon>Leptolyngbyales</taxon>
        <taxon>Leptolyngbyaceae</taxon>
        <taxon>Leptolyngbya group</taxon>
        <taxon>Leptolyngbya</taxon>
    </lineage>
</organism>
<dbReference type="GO" id="GO:0009307">
    <property type="term" value="P:DNA restriction-modification system"/>
    <property type="evidence" value="ECO:0007669"/>
    <property type="project" value="InterPro"/>
</dbReference>
<dbReference type="Pfam" id="PF05869">
    <property type="entry name" value="Dam"/>
    <property type="match status" value="1"/>
</dbReference>
<keyword evidence="2" id="KW-1185">Reference proteome</keyword>
<gene>
    <name evidence="1" type="ORF">NIES2135_54310</name>
</gene>
<evidence type="ECO:0000313" key="1">
    <source>
        <dbReference type="EMBL" id="BAY58558.1"/>
    </source>
</evidence>
<dbReference type="InterPro" id="IPR008593">
    <property type="entry name" value="Dam_MeTrfase"/>
</dbReference>
<dbReference type="GO" id="GO:0003677">
    <property type="term" value="F:DNA binding"/>
    <property type="evidence" value="ECO:0007669"/>
    <property type="project" value="InterPro"/>
</dbReference>
<dbReference type="GO" id="GO:0009007">
    <property type="term" value="F:site-specific DNA-methyltransferase (adenine-specific) activity"/>
    <property type="evidence" value="ECO:0007669"/>
    <property type="project" value="InterPro"/>
</dbReference>
<dbReference type="EMBL" id="AP018203">
    <property type="protein sequence ID" value="BAY58558.1"/>
    <property type="molecule type" value="Genomic_DNA"/>
</dbReference>
<sequence length="457" mass="50882">MPNPLSLRDERIEISPVETLQSTVSTSSIEDRAVELNAELDQTEATFIQAGKAALSLYKLLGETLTQIKATKQHGEWGKWLASKSINERRDRRARQIAANWERLEAISDSVTDLTLTDALELLKKPLPEAEEPELSFDEVRESFAPWGSFERTDSSRFKYVLNRPGGAHFFRGLNEASKWREEHCHEGNRLDAVKPATGELTTSPFVPEIVSRAESIKSESLKLGDRTTIDDRECVVTELLETGDVGVTALDGSADQIYVKADGTATNAFEVASRLPETPSVRERMTSAKTDEHYTPPELLELVYECFSPLGIELDPCSNAHGEEANVKASQYFTIEDDGLAQEWNAKTVYINPPYSDVAAWVDKVVTEQDRNNIGDVLLLVKADTSTQWFAQIWESATAVCFLKKRVRFINAESEGNAAPFASAIAYFGSEIDRFYYAFESAGSVVQLLNPEMFGS</sequence>
<accession>A0A1Z4JPI7</accession>
<evidence type="ECO:0008006" key="3">
    <source>
        <dbReference type="Google" id="ProtNLM"/>
    </source>
</evidence>
<proteinExistence type="predicted"/>
<dbReference type="AlphaFoldDB" id="A0A1Z4JPI7"/>